<evidence type="ECO:0000256" key="1">
    <source>
        <dbReference type="SAM" id="Phobius"/>
    </source>
</evidence>
<gene>
    <name evidence="2" type="ORF">CRENPOLYSF1_220006</name>
</gene>
<dbReference type="AlphaFoldDB" id="A0A1R4H6M9"/>
<evidence type="ECO:0000313" key="3">
    <source>
        <dbReference type="Proteomes" id="UP000195667"/>
    </source>
</evidence>
<organism evidence="2 3">
    <name type="scientific">Crenothrix polyspora</name>
    <dbReference type="NCBI Taxonomy" id="360316"/>
    <lineage>
        <taxon>Bacteria</taxon>
        <taxon>Pseudomonadati</taxon>
        <taxon>Pseudomonadota</taxon>
        <taxon>Gammaproteobacteria</taxon>
        <taxon>Methylococcales</taxon>
        <taxon>Crenotrichaceae</taxon>
        <taxon>Crenothrix</taxon>
    </lineage>
</organism>
<evidence type="ECO:0000313" key="2">
    <source>
        <dbReference type="EMBL" id="SJM91817.1"/>
    </source>
</evidence>
<keyword evidence="1" id="KW-0812">Transmembrane</keyword>
<keyword evidence="3" id="KW-1185">Reference proteome</keyword>
<sequence length="56" mass="6077">MSTKNTNQNGYNGKLGAILWGIILSSFSAVIITALRNTICTITVTDYFSIIPILTL</sequence>
<feature type="transmembrane region" description="Helical" evidence="1">
    <location>
        <begin position="15"/>
        <end position="35"/>
    </location>
</feature>
<protein>
    <submittedName>
        <fullName evidence="2">Uncharacterized protein</fullName>
    </submittedName>
</protein>
<name>A0A1R4H6M9_9GAMM</name>
<reference evidence="3" key="1">
    <citation type="submission" date="2017-02" db="EMBL/GenBank/DDBJ databases">
        <authorList>
            <person name="Daims H."/>
        </authorList>
    </citation>
    <scope>NUCLEOTIDE SEQUENCE [LARGE SCALE GENOMIC DNA]</scope>
</reference>
<keyword evidence="1" id="KW-0472">Membrane</keyword>
<keyword evidence="1" id="KW-1133">Transmembrane helix</keyword>
<accession>A0A1R4H6M9</accession>
<dbReference type="EMBL" id="FUKI01000096">
    <property type="protein sequence ID" value="SJM91817.1"/>
    <property type="molecule type" value="Genomic_DNA"/>
</dbReference>
<dbReference type="Proteomes" id="UP000195667">
    <property type="component" value="Unassembled WGS sequence"/>
</dbReference>
<proteinExistence type="predicted"/>